<evidence type="ECO:0000313" key="15">
    <source>
        <dbReference type="EMBL" id="GAW91153.1"/>
    </source>
</evidence>
<dbReference type="FunFam" id="1.10.150.870:FF:000001">
    <property type="entry name" value="DNA polymerase III subunit alpha"/>
    <property type="match status" value="1"/>
</dbReference>
<proteinExistence type="inferred from homology"/>
<dbReference type="Pfam" id="PF17657">
    <property type="entry name" value="DNA_pol3_finger"/>
    <property type="match status" value="1"/>
</dbReference>
<dbReference type="InterPro" id="IPR012340">
    <property type="entry name" value="NA-bd_OB-fold"/>
</dbReference>
<dbReference type="EC" id="2.7.7.7" evidence="3"/>
<evidence type="ECO:0000256" key="8">
    <source>
        <dbReference type="ARBA" id="ARBA00022705"/>
    </source>
</evidence>
<feature type="domain" description="DNA polymerase helix-hairpin-helix motif" evidence="13">
    <location>
        <begin position="473"/>
        <end position="562"/>
    </location>
</feature>
<evidence type="ECO:0000256" key="5">
    <source>
        <dbReference type="ARBA" id="ARBA00022490"/>
    </source>
</evidence>
<dbReference type="OrthoDB" id="9803237at2"/>
<keyword evidence="6" id="KW-0808">Transferase</keyword>
<comment type="similarity">
    <text evidence="2">Belongs to the DNA polymerase type-C family. DnaE subfamily.</text>
</comment>
<dbReference type="NCBIfam" id="NF004226">
    <property type="entry name" value="PRK05673.1"/>
    <property type="match status" value="1"/>
</dbReference>
<feature type="domain" description="Bacterial DNA polymerase III alpha subunit NTPase" evidence="12">
    <location>
        <begin position="1"/>
        <end position="232"/>
    </location>
</feature>
<evidence type="ECO:0000313" key="16">
    <source>
        <dbReference type="Proteomes" id="UP000197032"/>
    </source>
</evidence>
<dbReference type="Pfam" id="PF07733">
    <property type="entry name" value="DNA_pol3_alpha"/>
    <property type="match status" value="1"/>
</dbReference>
<evidence type="ECO:0000256" key="10">
    <source>
        <dbReference type="ARBA" id="ARBA00049244"/>
    </source>
</evidence>
<dbReference type="GO" id="GO:0006260">
    <property type="term" value="P:DNA replication"/>
    <property type="evidence" value="ECO:0007669"/>
    <property type="project" value="UniProtKB-KW"/>
</dbReference>
<dbReference type="Pfam" id="PF14579">
    <property type="entry name" value="HHH_6"/>
    <property type="match status" value="1"/>
</dbReference>
<dbReference type="PANTHER" id="PTHR32294">
    <property type="entry name" value="DNA POLYMERASE III SUBUNIT ALPHA"/>
    <property type="match status" value="1"/>
</dbReference>
<sequence length="817" mass="92448">DYELKIIRQMGYSGYFLIVWDLVNFARQKRIPVGPGRGSAAGSLVAYVLGITNINPLQYDLLFERFLNPERVTMPDIDIDFCFERRGEIIEYVSRKYGSDRVAQIITFGTMAAKAAIRDVGRVMNFSYQEADRIAKLVPNELGVTIDRALQLSPELKELYERDERIKQLLDTARALEGMPRHASTHAAGIVIAKEPLTCYLPLQKTSEGMVTTQFPMQTVEEIGLLKMDILGLRTLTVIGDTLRLVEKTRKISLDIDQIPLDDEKTYSLLSRGETIGVFQLESSGMRNILRNLKPERFEDIIALVALYRPGPLGSGMVDDFINRKHGKVPVEYLHPLLKPILEETYGVILYQEQVMRIASEMAGFTLGQADLLRRAMGKKKPEVLAAQRENFLQGAEKRGVDRKTAEKIFELMAHFAGYGFNKSHSAAYAYIAYQTAYLKANYPVEYMASLLTSIMENSDKVPVYIEECRRMGIEILPPDVNESLVDFTVVNNKIRFGLAAVKNVGKNAIQAIISARNSGGPFKTLTDFCQRVDLRQVNRRVIESLIRCGAFNSLGVRRSQLLAILERCLETAQQVQRDRNSGQMSLIDLVDGEETETSLETIPDIPEFSRREILAMEKEMLGFYVSGHPLAEYQEQLKRFATHSVADLESLSDETAVKIGGILTGVRKTVTRKGEVMAYLQLEDTTGRVEVLIFPRVYSRFSRILQEDTIVVVEGKVSKRDEELKVFGELVKTLPSSPNPPKIYIRLEQAEAVHIEKLKKVLMQYRGNSPVYLYFPRQNKCILINNRYWVDPHPKLEQEVEQILGKGNLKIVQPGG</sequence>
<evidence type="ECO:0000259" key="11">
    <source>
        <dbReference type="Pfam" id="PF01336"/>
    </source>
</evidence>
<name>A0A1Z5HNQ5_9FIRM</name>
<comment type="caution">
    <text evidence="15">The sequence shown here is derived from an EMBL/GenBank/DDBJ whole genome shotgun (WGS) entry which is preliminary data.</text>
</comment>
<dbReference type="GO" id="GO:0003887">
    <property type="term" value="F:DNA-directed DNA polymerase activity"/>
    <property type="evidence" value="ECO:0007669"/>
    <property type="project" value="UniProtKB-KW"/>
</dbReference>
<feature type="non-terminal residue" evidence="15">
    <location>
        <position position="1"/>
    </location>
</feature>
<evidence type="ECO:0000256" key="9">
    <source>
        <dbReference type="ARBA" id="ARBA00022932"/>
    </source>
</evidence>
<dbReference type="SUPFAM" id="SSF160975">
    <property type="entry name" value="AF1531-like"/>
    <property type="match status" value="1"/>
</dbReference>
<dbReference type="GO" id="GO:0008408">
    <property type="term" value="F:3'-5' exonuclease activity"/>
    <property type="evidence" value="ECO:0007669"/>
    <property type="project" value="InterPro"/>
</dbReference>
<keyword evidence="16" id="KW-1185">Reference proteome</keyword>
<keyword evidence="9" id="KW-0239">DNA-directed DNA polymerase</keyword>
<dbReference type="InterPro" id="IPR004365">
    <property type="entry name" value="NA-bd_OB_tRNA"/>
</dbReference>
<dbReference type="AlphaFoldDB" id="A0A1Z5HNQ5"/>
<evidence type="ECO:0000256" key="1">
    <source>
        <dbReference type="ARBA" id="ARBA00004496"/>
    </source>
</evidence>
<evidence type="ECO:0000256" key="4">
    <source>
        <dbReference type="ARBA" id="ARBA00019114"/>
    </source>
</evidence>
<comment type="catalytic activity">
    <reaction evidence="10">
        <text>DNA(n) + a 2'-deoxyribonucleoside 5'-triphosphate = DNA(n+1) + diphosphate</text>
        <dbReference type="Rhea" id="RHEA:22508"/>
        <dbReference type="Rhea" id="RHEA-COMP:17339"/>
        <dbReference type="Rhea" id="RHEA-COMP:17340"/>
        <dbReference type="ChEBI" id="CHEBI:33019"/>
        <dbReference type="ChEBI" id="CHEBI:61560"/>
        <dbReference type="ChEBI" id="CHEBI:173112"/>
        <dbReference type="EC" id="2.7.7.7"/>
    </reaction>
</comment>
<dbReference type="InterPro" id="IPR041931">
    <property type="entry name" value="DNA_pol3_alpha_thumb_dom"/>
</dbReference>
<evidence type="ECO:0000259" key="14">
    <source>
        <dbReference type="Pfam" id="PF17657"/>
    </source>
</evidence>
<keyword evidence="8" id="KW-0235">DNA replication</keyword>
<evidence type="ECO:0000259" key="12">
    <source>
        <dbReference type="Pfam" id="PF07733"/>
    </source>
</evidence>
<dbReference type="GO" id="GO:0005737">
    <property type="term" value="C:cytoplasm"/>
    <property type="evidence" value="ECO:0007669"/>
    <property type="project" value="UniProtKB-SubCell"/>
</dbReference>
<organism evidence="15 16">
    <name type="scientific">Calderihabitans maritimus</name>
    <dbReference type="NCBI Taxonomy" id="1246530"/>
    <lineage>
        <taxon>Bacteria</taxon>
        <taxon>Bacillati</taxon>
        <taxon>Bacillota</taxon>
        <taxon>Clostridia</taxon>
        <taxon>Neomoorellales</taxon>
        <taxon>Calderihabitantaceae</taxon>
        <taxon>Calderihabitans</taxon>
    </lineage>
</organism>
<feature type="domain" description="DNA polymerase III alpha subunit finger" evidence="14">
    <location>
        <begin position="235"/>
        <end position="400"/>
    </location>
</feature>
<gene>
    <name evidence="15" type="ORF">KKC1_03150</name>
</gene>
<keyword evidence="5" id="KW-0963">Cytoplasm</keyword>
<dbReference type="GO" id="GO:0003676">
    <property type="term" value="F:nucleic acid binding"/>
    <property type="evidence" value="ECO:0007669"/>
    <property type="project" value="InterPro"/>
</dbReference>
<evidence type="ECO:0000259" key="13">
    <source>
        <dbReference type="Pfam" id="PF14579"/>
    </source>
</evidence>
<accession>A0A1Z5HNQ5</accession>
<dbReference type="Gene3D" id="2.40.50.140">
    <property type="entry name" value="Nucleic acid-binding proteins"/>
    <property type="match status" value="1"/>
</dbReference>
<dbReference type="PANTHER" id="PTHR32294:SF0">
    <property type="entry name" value="DNA POLYMERASE III SUBUNIT ALPHA"/>
    <property type="match status" value="1"/>
</dbReference>
<dbReference type="Gene3D" id="1.10.150.870">
    <property type="match status" value="1"/>
</dbReference>
<dbReference type="EMBL" id="BDGJ01000008">
    <property type="protein sequence ID" value="GAW91153.1"/>
    <property type="molecule type" value="Genomic_DNA"/>
</dbReference>
<reference evidence="16" key="1">
    <citation type="journal article" date="2017" name="Appl. Environ. Microbiol.">
        <title>Genomic analysis of Calderihabitans maritimus KKC1, a thermophilic hydrogenogenic carboxydotrophic bacterium isolated from marine sediment.</title>
        <authorList>
            <person name="Omae K."/>
            <person name="Yoneda Y."/>
            <person name="Fukuyama Y."/>
            <person name="Yoshida T."/>
            <person name="Sako Y."/>
        </authorList>
    </citation>
    <scope>NUCLEOTIDE SEQUENCE [LARGE SCALE GENOMIC DNA]</scope>
    <source>
        <strain evidence="16">KKC1</strain>
    </source>
</reference>
<evidence type="ECO:0000256" key="7">
    <source>
        <dbReference type="ARBA" id="ARBA00022695"/>
    </source>
</evidence>
<dbReference type="NCBIfam" id="TIGR00594">
    <property type="entry name" value="polc"/>
    <property type="match status" value="1"/>
</dbReference>
<dbReference type="CDD" id="cd04485">
    <property type="entry name" value="DnaE_OBF"/>
    <property type="match status" value="1"/>
</dbReference>
<dbReference type="InterPro" id="IPR040982">
    <property type="entry name" value="DNA_pol3_finger"/>
</dbReference>
<dbReference type="InterPro" id="IPR029460">
    <property type="entry name" value="DNAPol_HHH"/>
</dbReference>
<dbReference type="Pfam" id="PF01336">
    <property type="entry name" value="tRNA_anti-codon"/>
    <property type="match status" value="1"/>
</dbReference>
<dbReference type="Gene3D" id="1.10.10.1600">
    <property type="entry name" value="Bacterial DNA polymerase III alpha subunit, thumb domain"/>
    <property type="match status" value="1"/>
</dbReference>
<dbReference type="RefSeq" id="WP_143288649.1">
    <property type="nucleotide sequence ID" value="NZ_BDGJ01000008.1"/>
</dbReference>
<evidence type="ECO:0000256" key="6">
    <source>
        <dbReference type="ARBA" id="ARBA00022679"/>
    </source>
</evidence>
<feature type="domain" description="OB" evidence="11">
    <location>
        <begin position="658"/>
        <end position="727"/>
    </location>
</feature>
<dbReference type="InterPro" id="IPR011708">
    <property type="entry name" value="DNA_pol3_alpha_NTPase_dom"/>
</dbReference>
<keyword evidence="7" id="KW-0548">Nucleotidyltransferase</keyword>
<evidence type="ECO:0000256" key="2">
    <source>
        <dbReference type="ARBA" id="ARBA00009496"/>
    </source>
</evidence>
<comment type="subcellular location">
    <subcellularLocation>
        <location evidence="1">Cytoplasm</location>
    </subcellularLocation>
</comment>
<protein>
    <recommendedName>
        <fullName evidence="4">DNA polymerase III subunit alpha</fullName>
        <ecNumber evidence="3">2.7.7.7</ecNumber>
    </recommendedName>
</protein>
<dbReference type="Proteomes" id="UP000197032">
    <property type="component" value="Unassembled WGS sequence"/>
</dbReference>
<dbReference type="InterPro" id="IPR004805">
    <property type="entry name" value="DnaE2/DnaE/PolC"/>
</dbReference>
<evidence type="ECO:0000256" key="3">
    <source>
        <dbReference type="ARBA" id="ARBA00012417"/>
    </source>
</evidence>